<comment type="caution">
    <text evidence="1">The sequence shown here is derived from an EMBL/GenBank/DDBJ whole genome shotgun (WGS) entry which is preliminary data.</text>
</comment>
<keyword evidence="2" id="KW-1185">Reference proteome</keyword>
<gene>
    <name evidence="1" type="ORF">AX13_08145</name>
</gene>
<proteinExistence type="predicted"/>
<dbReference type="PATRIC" id="fig|1457173.3.peg.3051"/>
<reference evidence="1 2" key="1">
    <citation type="submission" date="2014-01" db="EMBL/GenBank/DDBJ databases">
        <title>Interspecies Systems Biology Uncovers Metabolites Affecting C. elegans Gene Expression and Life History Traits.</title>
        <authorList>
            <person name="Watson E."/>
            <person name="Macneil L.T."/>
            <person name="Ritter A.D."/>
            <person name="Yilmaz L.S."/>
            <person name="Rosebrock A.P."/>
            <person name="Caudy A.A."/>
            <person name="Walhout A.J."/>
        </authorList>
    </citation>
    <scope>NUCLEOTIDE SEQUENCE [LARGE SCALE GENOMIC DNA]</scope>
    <source>
        <strain evidence="1 2">DA1877</strain>
    </source>
</reference>
<evidence type="ECO:0000313" key="1">
    <source>
        <dbReference type="EMBL" id="EXU79076.1"/>
    </source>
</evidence>
<dbReference type="AlphaFoldDB" id="A0A014MBD9"/>
<name>A0A014MBD9_9BURK</name>
<organism evidence="1 2">
    <name type="scientific">Comamonas aquatica DA1877</name>
    <dbReference type="NCBI Taxonomy" id="1457173"/>
    <lineage>
        <taxon>Bacteria</taxon>
        <taxon>Pseudomonadati</taxon>
        <taxon>Pseudomonadota</taxon>
        <taxon>Betaproteobacteria</taxon>
        <taxon>Burkholderiales</taxon>
        <taxon>Comamonadaceae</taxon>
        <taxon>Comamonas</taxon>
    </lineage>
</organism>
<accession>A0A014MBD9</accession>
<sequence length="38" mass="4226">MAYSKPWRSVADQLAQLQTRGMYIGDVAKATVLISNQN</sequence>
<protein>
    <submittedName>
        <fullName evidence="1">Uncharacterized protein</fullName>
    </submittedName>
</protein>
<dbReference type="Proteomes" id="UP000020766">
    <property type="component" value="Unassembled WGS sequence"/>
</dbReference>
<evidence type="ECO:0000313" key="2">
    <source>
        <dbReference type="Proteomes" id="UP000020766"/>
    </source>
</evidence>
<dbReference type="EMBL" id="JBOK01000021">
    <property type="protein sequence ID" value="EXU79076.1"/>
    <property type="molecule type" value="Genomic_DNA"/>
</dbReference>